<keyword evidence="2" id="KW-1185">Reference proteome</keyword>
<evidence type="ECO:0000313" key="2">
    <source>
        <dbReference type="Proteomes" id="UP001148737"/>
    </source>
</evidence>
<dbReference type="Proteomes" id="UP001148737">
    <property type="component" value="Unassembled WGS sequence"/>
</dbReference>
<dbReference type="EMBL" id="JANAKD010003328">
    <property type="protein sequence ID" value="KAJ3472231.1"/>
    <property type="molecule type" value="Genomic_DNA"/>
</dbReference>
<accession>A0ACC1QCK1</accession>
<reference evidence="1" key="1">
    <citation type="submission" date="2022-07" db="EMBL/GenBank/DDBJ databases">
        <title>Genome Sequence of Lecanicillium saksenae.</title>
        <authorList>
            <person name="Buettner E."/>
        </authorList>
    </citation>
    <scope>NUCLEOTIDE SEQUENCE</scope>
    <source>
        <strain evidence="1">VT-O1</strain>
    </source>
</reference>
<comment type="caution">
    <text evidence="1">The sequence shown here is derived from an EMBL/GenBank/DDBJ whole genome shotgun (WGS) entry which is preliminary data.</text>
</comment>
<proteinExistence type="predicted"/>
<organism evidence="1 2">
    <name type="scientific">Lecanicillium saksenae</name>
    <dbReference type="NCBI Taxonomy" id="468837"/>
    <lineage>
        <taxon>Eukaryota</taxon>
        <taxon>Fungi</taxon>
        <taxon>Dikarya</taxon>
        <taxon>Ascomycota</taxon>
        <taxon>Pezizomycotina</taxon>
        <taxon>Sordariomycetes</taxon>
        <taxon>Hypocreomycetidae</taxon>
        <taxon>Hypocreales</taxon>
        <taxon>Cordycipitaceae</taxon>
        <taxon>Lecanicillium</taxon>
    </lineage>
</organism>
<protein>
    <submittedName>
        <fullName evidence="1">Uncharacterized protein</fullName>
    </submittedName>
</protein>
<sequence length="337" mass="38893">MYKTLATHWASSIPAFMALALMPFPLLMYWYGGRLRIKCEDSHEAAMLTAAAQRNQREAKGQETEYPAMDAFREQSIKQNLVPLADFAPDAPRTSHNLSAPHRLHPAKITTPRRASPTKMGDSINAEAVPPRPAFNLTEYDKWILKQTDETFQKHDWEDLRRIIESNKLEDFKRTPTELRKYLEWTTGVKEEYGSITEYLMKNRLPSVWGQPPFTPESTVPLAAASDYKILLNDWPYALEPGITHVIVWTRTRIPADDDKGDMLPESRRLIGDFVKRTFIDELGPGGEGRVLWFKNWVALQSVRALEHFHVLVKDVDHDTLEKWTGERPKAKRPWEE</sequence>
<gene>
    <name evidence="1" type="ORF">NLG97_g11167</name>
</gene>
<name>A0ACC1QCK1_9HYPO</name>
<evidence type="ECO:0000313" key="1">
    <source>
        <dbReference type="EMBL" id="KAJ3472231.1"/>
    </source>
</evidence>